<keyword evidence="3" id="KW-0413">Isomerase</keyword>
<dbReference type="GO" id="GO:0006310">
    <property type="term" value="P:DNA recombination"/>
    <property type="evidence" value="ECO:0007669"/>
    <property type="project" value="InterPro"/>
</dbReference>
<comment type="catalytic activity">
    <reaction evidence="3">
        <text>ATP + H2O = ADP + phosphate + H(+)</text>
        <dbReference type="Rhea" id="RHEA:13065"/>
        <dbReference type="ChEBI" id="CHEBI:15377"/>
        <dbReference type="ChEBI" id="CHEBI:15378"/>
        <dbReference type="ChEBI" id="CHEBI:30616"/>
        <dbReference type="ChEBI" id="CHEBI:43474"/>
        <dbReference type="ChEBI" id="CHEBI:456216"/>
        <dbReference type="EC" id="5.6.2.3"/>
    </reaction>
</comment>
<dbReference type="Pfam" id="PF13245">
    <property type="entry name" value="AAA_19"/>
    <property type="match status" value="1"/>
</dbReference>
<dbReference type="Pfam" id="PF23139">
    <property type="entry name" value="OB_YrrC"/>
    <property type="match status" value="1"/>
</dbReference>
<keyword evidence="3" id="KW-0238">DNA-binding</keyword>
<name>A3IY49_9CHRO</name>
<dbReference type="Pfam" id="PF14520">
    <property type="entry name" value="HHH_5"/>
    <property type="match status" value="1"/>
</dbReference>
<keyword evidence="3" id="KW-0378">Hydrolase</keyword>
<accession>A3IY49</accession>
<dbReference type="GO" id="GO:0005524">
    <property type="term" value="F:ATP binding"/>
    <property type="evidence" value="ECO:0007669"/>
    <property type="project" value="UniProtKB-UniRule"/>
</dbReference>
<dbReference type="Pfam" id="PF13538">
    <property type="entry name" value="UvrD_C_2"/>
    <property type="match status" value="1"/>
</dbReference>
<evidence type="ECO:0000256" key="2">
    <source>
        <dbReference type="ARBA" id="ARBA00022840"/>
    </source>
</evidence>
<dbReference type="InterPro" id="IPR027417">
    <property type="entry name" value="P-loop_NTPase"/>
</dbReference>
<comment type="similarity">
    <text evidence="3">Belongs to the RecD family. RecD2 subfamily.</text>
</comment>
<dbReference type="GO" id="GO:0016887">
    <property type="term" value="F:ATP hydrolysis activity"/>
    <property type="evidence" value="ECO:0007669"/>
    <property type="project" value="RHEA"/>
</dbReference>
<keyword evidence="9" id="KW-1185">Reference proteome</keyword>
<dbReference type="GO" id="GO:0043139">
    <property type="term" value="F:5'-3' DNA helicase activity"/>
    <property type="evidence" value="ECO:0007669"/>
    <property type="project" value="UniProtKB-UniRule"/>
</dbReference>
<evidence type="ECO:0000259" key="4">
    <source>
        <dbReference type="Pfam" id="PF13538"/>
    </source>
</evidence>
<dbReference type="Gene3D" id="1.10.150.20">
    <property type="entry name" value="5' to 3' exonuclease, C-terminal subdomain"/>
    <property type="match status" value="1"/>
</dbReference>
<sequence length="763" mass="84904">MLIQRHSTIGRKCRFSGVMASSTIVNPSSSQKDETLTGVVERITYHAEDSGFTVAKMQVKGFRDLVAIIGSFPNIQAGMTLSVQGHWYDHPKHGQQFQVKNYTESKPATLTGIEKYLGSGLIRGVGPVTAKRIVAYFQLETLEIIENQIERLVEVPGIGKKRVKMIQDTWSEQKAIKDVMIFLQGHGVSTTYAVKIFKQYGNNAIAIVSENPYQLAIDIFGIGFHTANQIAIQVGISPWSKYRYKSGILHILSQAAEDGHCFLPMPELVNEAVELLSFDEFDADKEAVKQIITEMVETEELKVEVAEGEMWLCYKPTFYYTEANLAKLLLKHLEKPVTVDLKRVVNWIERYTKSKKIKLSPQQTEAVIKAVSSRVMVLTGGPGCGKTFTQKTLVSLWQAMGKKIGLAAPTGRAAQRLGEMAGLEAKTIHRLLEFDPKKMGFKRDKDNPLPFDAVIVDEASMVDLFLAHYLVKAIASDCQLLLVGDCDQLESVGPGKVLNDLLESGKIPVVKLTQVFRQAASSAIIRNAHQINRGQYPKLELISANPKSDCLLHPGGSKPENSVEAIAKLLTAFIPKQGFDPRNDVQVLCPMTKGLVGTRNLNQVLQQLLNPPHPDKPEVTAMGKTIRVSDRIIQLRNDYNRDIYNGDLGVVKAINNIDKSVTIQVNERDVEYDFADLNEVALAWSISIHKSQGSEYPVVIMPISMSHYVMLSRNLVYTGLTRAKKLAIIVGNSKAISIAVKQGHRRQRYTRLVERIGKLLLKC</sequence>
<dbReference type="InterPro" id="IPR010994">
    <property type="entry name" value="RuvA_2-like"/>
</dbReference>
<dbReference type="SUPFAM" id="SSF52540">
    <property type="entry name" value="P-loop containing nucleoside triphosphate hydrolases"/>
    <property type="match status" value="2"/>
</dbReference>
<protein>
    <recommendedName>
        <fullName evidence="3">ATP-dependent RecD2 DNA helicase</fullName>
        <ecNumber evidence="3">5.6.2.3</ecNumber>
    </recommendedName>
    <alternativeName>
        <fullName evidence="3">DNA 5'-3' helicase subunit RecD2</fullName>
    </alternativeName>
</protein>
<feature type="domain" description="ATP-dependent RecD2 DNA helicase SH3" evidence="6">
    <location>
        <begin position="601"/>
        <end position="664"/>
    </location>
</feature>
<feature type="domain" description="ATP-dependent RecD2 DNA helicase-like helix-hairpin-helix" evidence="5">
    <location>
        <begin position="172"/>
        <end position="262"/>
    </location>
</feature>
<dbReference type="InterPro" id="IPR029493">
    <property type="entry name" value="RecD2-like_HHH"/>
</dbReference>
<dbReference type="HAMAP" id="MF_01488">
    <property type="entry name" value="RecD2"/>
    <property type="match status" value="1"/>
</dbReference>
<dbReference type="Pfam" id="PF14490">
    <property type="entry name" value="HHH_RecD2"/>
    <property type="match status" value="1"/>
</dbReference>
<feature type="domain" description="UvrD-like helicase C-terminal" evidence="4">
    <location>
        <begin position="683"/>
        <end position="730"/>
    </location>
</feature>
<evidence type="ECO:0000313" key="8">
    <source>
        <dbReference type="EMBL" id="EAZ88625.1"/>
    </source>
</evidence>
<dbReference type="Pfam" id="PF18335">
    <property type="entry name" value="SH3_13"/>
    <property type="match status" value="1"/>
</dbReference>
<proteinExistence type="inferred from homology"/>
<evidence type="ECO:0000256" key="3">
    <source>
        <dbReference type="HAMAP-Rule" id="MF_01488"/>
    </source>
</evidence>
<dbReference type="InterPro" id="IPR050534">
    <property type="entry name" value="Coronavir_polyprotein_1ab"/>
</dbReference>
<dbReference type="PANTHER" id="PTHR43788:SF6">
    <property type="entry name" value="DNA HELICASE B"/>
    <property type="match status" value="1"/>
</dbReference>
<evidence type="ECO:0000313" key="9">
    <source>
        <dbReference type="Proteomes" id="UP000003781"/>
    </source>
</evidence>
<dbReference type="InterPro" id="IPR055446">
    <property type="entry name" value="RecD2_N_OB"/>
</dbReference>
<keyword evidence="3 8" id="KW-0347">Helicase</keyword>
<dbReference type="Gene3D" id="1.10.10.2220">
    <property type="match status" value="1"/>
</dbReference>
<dbReference type="Gene3D" id="2.30.30.940">
    <property type="match status" value="1"/>
</dbReference>
<dbReference type="EMBL" id="AAXW01000074">
    <property type="protein sequence ID" value="EAZ88625.1"/>
    <property type="molecule type" value="Genomic_DNA"/>
</dbReference>
<keyword evidence="1 3" id="KW-0547">Nucleotide-binding</keyword>
<organism evidence="8 9">
    <name type="scientific">Crocosphaera chwakensis CCY0110</name>
    <dbReference type="NCBI Taxonomy" id="391612"/>
    <lineage>
        <taxon>Bacteria</taxon>
        <taxon>Bacillati</taxon>
        <taxon>Cyanobacteriota</taxon>
        <taxon>Cyanophyceae</taxon>
        <taxon>Oscillatoriophycideae</taxon>
        <taxon>Chroococcales</taxon>
        <taxon>Aphanothecaceae</taxon>
        <taxon>Crocosphaera</taxon>
        <taxon>Crocosphaera chwakensis</taxon>
    </lineage>
</organism>
<dbReference type="CDD" id="cd18809">
    <property type="entry name" value="SF1_C_RecD"/>
    <property type="match status" value="1"/>
</dbReference>
<dbReference type="InterPro" id="IPR041451">
    <property type="entry name" value="RecD2_SH13"/>
</dbReference>
<dbReference type="GO" id="GO:0003677">
    <property type="term" value="F:DNA binding"/>
    <property type="evidence" value="ECO:0007669"/>
    <property type="project" value="UniProtKB-UniRule"/>
</dbReference>
<dbReference type="CDD" id="cd17933">
    <property type="entry name" value="DEXSc_RecD-like"/>
    <property type="match status" value="1"/>
</dbReference>
<dbReference type="GO" id="GO:0017116">
    <property type="term" value="F:single-stranded DNA helicase activity"/>
    <property type="evidence" value="ECO:0007669"/>
    <property type="project" value="TreeGrafter"/>
</dbReference>
<evidence type="ECO:0000259" key="6">
    <source>
        <dbReference type="Pfam" id="PF18335"/>
    </source>
</evidence>
<dbReference type="AlphaFoldDB" id="A3IY49"/>
<dbReference type="EC" id="5.6.2.3" evidence="3"/>
<comment type="caution">
    <text evidence="8">The sequence shown here is derived from an EMBL/GenBank/DDBJ whole genome shotgun (WGS) entry which is preliminary data.</text>
</comment>
<dbReference type="Gene3D" id="3.40.50.300">
    <property type="entry name" value="P-loop containing nucleotide triphosphate hydrolases"/>
    <property type="match status" value="2"/>
</dbReference>
<comment type="function">
    <text evidence="3">DNA-dependent ATPase and ATP-dependent 5'-3' DNA helicase. Has no activity on blunt DNA or DNA with 3'-overhangs, requires at least 10 bases of 5'-ssDNA for helicase activity.</text>
</comment>
<dbReference type="PANTHER" id="PTHR43788">
    <property type="entry name" value="DNA2/NAM7 HELICASE FAMILY MEMBER"/>
    <property type="match status" value="1"/>
</dbReference>
<evidence type="ECO:0000256" key="1">
    <source>
        <dbReference type="ARBA" id="ARBA00022741"/>
    </source>
</evidence>
<dbReference type="NCBIfam" id="TIGR01448">
    <property type="entry name" value="recD_rel"/>
    <property type="match status" value="1"/>
</dbReference>
<dbReference type="InterPro" id="IPR027785">
    <property type="entry name" value="UvrD-like_helicase_C"/>
</dbReference>
<feature type="binding site" evidence="3">
    <location>
        <begin position="383"/>
        <end position="387"/>
    </location>
    <ligand>
        <name>ATP</name>
        <dbReference type="ChEBI" id="CHEBI:30616"/>
    </ligand>
</feature>
<reference evidence="8 9" key="1">
    <citation type="submission" date="2007-03" db="EMBL/GenBank/DDBJ databases">
        <authorList>
            <person name="Stal L."/>
            <person name="Ferriera S."/>
            <person name="Johnson J."/>
            <person name="Kravitz S."/>
            <person name="Beeson K."/>
            <person name="Sutton G."/>
            <person name="Rogers Y.-H."/>
            <person name="Friedman R."/>
            <person name="Frazier M."/>
            <person name="Venter J.C."/>
        </authorList>
    </citation>
    <scope>NUCLEOTIDE SEQUENCE [LARGE SCALE GENOMIC DNA]</scope>
    <source>
        <strain evidence="8 9">CCY0110</strain>
    </source>
</reference>
<dbReference type="Proteomes" id="UP000003781">
    <property type="component" value="Unassembled WGS sequence"/>
</dbReference>
<gene>
    <name evidence="3" type="primary">recD2</name>
    <name evidence="8" type="ORF">CY0110_31510</name>
</gene>
<evidence type="ECO:0000259" key="5">
    <source>
        <dbReference type="Pfam" id="PF14490"/>
    </source>
</evidence>
<dbReference type="GO" id="GO:0009338">
    <property type="term" value="C:exodeoxyribonuclease V complex"/>
    <property type="evidence" value="ECO:0007669"/>
    <property type="project" value="TreeGrafter"/>
</dbReference>
<feature type="domain" description="ATP-dependent RecD2 DNA helicase OB-fold" evidence="7">
    <location>
        <begin position="34"/>
        <end position="107"/>
    </location>
</feature>
<dbReference type="InterPro" id="IPR006345">
    <property type="entry name" value="RecD2"/>
</dbReference>
<dbReference type="SUPFAM" id="SSF47781">
    <property type="entry name" value="RuvA domain 2-like"/>
    <property type="match status" value="1"/>
</dbReference>
<evidence type="ECO:0000259" key="7">
    <source>
        <dbReference type="Pfam" id="PF23139"/>
    </source>
</evidence>
<dbReference type="eggNOG" id="COG0507">
    <property type="taxonomic scope" value="Bacteria"/>
</dbReference>
<keyword evidence="2 3" id="KW-0067">ATP-binding</keyword>